<gene>
    <name evidence="2" type="ORF">CHUDEA3_1320</name>
    <name evidence="3" type="ORF">GY17_00002654</name>
</gene>
<dbReference type="VEuPathDB" id="CryptoDB:ChTU502y2012_389g0010"/>
<dbReference type="VEuPathDB" id="CryptoDB:CHUDEA3_1320"/>
<dbReference type="VEuPathDB" id="CryptoDB:GY17_00002654"/>
<feature type="region of interest" description="Disordered" evidence="1">
    <location>
        <begin position="1"/>
        <end position="21"/>
    </location>
</feature>
<dbReference type="VEuPathDB" id="CryptoDB:Chro.30164"/>
<proteinExistence type="predicted"/>
<reference evidence="3 4" key="3">
    <citation type="submission" date="2017-10" db="EMBL/GenBank/DDBJ databases">
        <title>Consistent, comparative and evidence-based genome annotation and re-annotation for the closely-related species, Cryptosporidium parvum, C. hominis and C. tyzzeri.</title>
        <authorList>
            <person name="Baptista R.P."/>
            <person name="Li Y."/>
            <person name="Sateriale A."/>
            <person name="Striepen B."/>
            <person name="Kissinger J.C."/>
        </authorList>
    </citation>
    <scope>NUCLEOTIDE SEQUENCE [LARGE SCALE GENOMIC DNA]</scope>
    <source>
        <strain evidence="3">30976</strain>
    </source>
</reference>
<dbReference type="EMBL" id="LN877949">
    <property type="protein sequence ID" value="CUV04987.1"/>
    <property type="molecule type" value="Genomic_DNA"/>
</dbReference>
<evidence type="ECO:0000313" key="3">
    <source>
        <dbReference type="EMBL" id="PPS92784.1"/>
    </source>
</evidence>
<keyword evidence="4" id="KW-1185">Reference proteome</keyword>
<reference evidence="2" key="2">
    <citation type="submission" date="2015-08" db="EMBL/GenBank/DDBJ databases">
        <authorList>
            <person name="Babu N.S."/>
            <person name="Beckwith C.J."/>
            <person name="Beseler K.G."/>
            <person name="Brison A."/>
            <person name="Carone J.V."/>
            <person name="Caskin T.P."/>
            <person name="Diamond M."/>
            <person name="Durham M.E."/>
            <person name="Foxe J.M."/>
            <person name="Go M."/>
            <person name="Henderson B.A."/>
            <person name="Jones I.B."/>
            <person name="McGettigan J.A."/>
            <person name="Micheletti S.J."/>
            <person name="Nasrallah M.E."/>
            <person name="Ortiz D."/>
            <person name="Piller C.R."/>
            <person name="Privatt S.R."/>
            <person name="Schneider S.L."/>
            <person name="Sharp S."/>
            <person name="Smith T.C."/>
            <person name="Stanton J.D."/>
            <person name="Ullery H.E."/>
            <person name="Wilson R.J."/>
            <person name="Serrano M.G."/>
            <person name="Buck G."/>
            <person name="Lee V."/>
            <person name="Wang Y."/>
            <person name="Carvalho R."/>
            <person name="Voegtly L."/>
            <person name="Shi R."/>
            <person name="Duckworth R."/>
            <person name="Johnson A."/>
            <person name="Loviza R."/>
            <person name="Walstead R."/>
            <person name="Shah Z."/>
            <person name="Kiflezghi M."/>
            <person name="Wade K."/>
            <person name="Ball S.L."/>
            <person name="Bradley K.W."/>
            <person name="Asai D.J."/>
            <person name="Bowman C.A."/>
            <person name="Russell D.A."/>
            <person name="Pope W.H."/>
            <person name="Jacobs-Sera D."/>
            <person name="Hendrix R.W."/>
            <person name="Hatfull G.F."/>
        </authorList>
    </citation>
    <scope>NUCLEOTIDE SEQUENCE [LARGE SCALE GENOMIC DNA]</scope>
</reference>
<evidence type="ECO:0000313" key="4">
    <source>
        <dbReference type="Proteomes" id="UP001429100"/>
    </source>
</evidence>
<accession>A0A0S4TCL8</accession>
<dbReference type="OrthoDB" id="342095at2759"/>
<evidence type="ECO:0000313" key="2">
    <source>
        <dbReference type="EMBL" id="CUV04987.1"/>
    </source>
</evidence>
<sequence length="199" mass="22038">MVGDGFDELSPGSSQTSNEDVFNMDEEMEYSGAVKDYSMNTTSSRVVEKEDSGILSNEMVDLVLDYISYKAGEGSNVTGIEKVDSTIQNCRNSGFKKSIILSYLVSSGYLDLNEGVENGEPIEDSLSYIQSMLHQKSKYIPENIEEITLAVSSATKLFILELMAKINKQLNDSGSNKRVIATKHVYDAYITQEKLIPDL</sequence>
<dbReference type="Proteomes" id="UP001429100">
    <property type="component" value="Unassembled WGS sequence"/>
</dbReference>
<evidence type="ECO:0000256" key="1">
    <source>
        <dbReference type="SAM" id="MobiDB-lite"/>
    </source>
</evidence>
<dbReference type="Proteomes" id="UP000199752">
    <property type="component" value="Chromosome 3"/>
</dbReference>
<feature type="compositionally biased region" description="Polar residues" evidence="1">
    <location>
        <begin position="11"/>
        <end position="20"/>
    </location>
</feature>
<dbReference type="EMBL" id="JTAI01000028">
    <property type="protein sequence ID" value="PPS92784.1"/>
    <property type="molecule type" value="Genomic_DNA"/>
</dbReference>
<reference evidence="3 4" key="1">
    <citation type="submission" date="2014-11" db="EMBL/GenBank/DDBJ databases">
        <title>Comparative genomic analysis of Cryptosporidium hominis reveals occurrence of genetic recombination in virulent subtypes.</title>
        <authorList>
            <person name="Guo Y."/>
            <person name="Tang K."/>
            <person name="Frace M."/>
            <person name="Li N."/>
            <person name="Roellig D.M."/>
            <person name="Sammons S."/>
            <person name="Knipe K."/>
            <person name="Rowe L."/>
            <person name="Feng Y."/>
            <person name="Xiao L."/>
        </authorList>
    </citation>
    <scope>NUCLEOTIDE SEQUENCE [LARGE SCALE GENOMIC DNA]</scope>
    <source>
        <strain evidence="3">30976</strain>
    </source>
</reference>
<dbReference type="AlphaFoldDB" id="A0A0S4TCL8"/>
<protein>
    <submittedName>
        <fullName evidence="2">Uncharacterized protein</fullName>
    </submittedName>
</protein>
<organism evidence="2">
    <name type="scientific">Cryptosporidium hominis</name>
    <dbReference type="NCBI Taxonomy" id="237895"/>
    <lineage>
        <taxon>Eukaryota</taxon>
        <taxon>Sar</taxon>
        <taxon>Alveolata</taxon>
        <taxon>Apicomplexa</taxon>
        <taxon>Conoidasida</taxon>
        <taxon>Coccidia</taxon>
        <taxon>Eucoccidiorida</taxon>
        <taxon>Eimeriorina</taxon>
        <taxon>Cryptosporidiidae</taxon>
        <taxon>Cryptosporidium</taxon>
    </lineage>
</organism>
<name>A0A0S4TCL8_CRYHO</name>